<dbReference type="PROSITE" id="PS51257">
    <property type="entry name" value="PROKAR_LIPOPROTEIN"/>
    <property type="match status" value="1"/>
</dbReference>
<dbReference type="RefSeq" id="WP_311364920.1">
    <property type="nucleotide sequence ID" value="NZ_JAVRIC010000011.1"/>
</dbReference>
<protein>
    <submittedName>
        <fullName evidence="2">DUF4232 domain-containing protein</fullName>
    </submittedName>
</protein>
<evidence type="ECO:0000259" key="1">
    <source>
        <dbReference type="Pfam" id="PF14016"/>
    </source>
</evidence>
<evidence type="ECO:0000313" key="3">
    <source>
        <dbReference type="Proteomes" id="UP001254608"/>
    </source>
</evidence>
<accession>A0ABU2WI31</accession>
<name>A0ABU2WI31_9GAMM</name>
<reference evidence="2 3" key="1">
    <citation type="submission" date="2023-09" db="EMBL/GenBank/DDBJ databases">
        <authorList>
            <person name="Rey-Velasco X."/>
        </authorList>
    </citation>
    <scope>NUCLEOTIDE SEQUENCE [LARGE SCALE GENOMIC DNA]</scope>
    <source>
        <strain evidence="2 3">W345</strain>
    </source>
</reference>
<comment type="caution">
    <text evidence="2">The sequence shown here is derived from an EMBL/GenBank/DDBJ whole genome shotgun (WGS) entry which is preliminary data.</text>
</comment>
<dbReference type="Pfam" id="PF14016">
    <property type="entry name" value="DUF4232"/>
    <property type="match status" value="1"/>
</dbReference>
<gene>
    <name evidence="2" type="ORF">RM530_09145</name>
</gene>
<sequence length="176" mass="18107">MHHRIALLSVVVAICGCTGDHSNQASSAPSTSGLATPPKICSENYLSVRETASNAGAGQQVIEASVFNDSPRTCVLHGYPGLAPLDAGGVRASAIEVRQVVGDSELQQPHAVELKPGASAHFEISFSVIEGESGGCPEIESVDVMAPGSNKVIGNIRRPIRACGAHIDVAPLSSTD</sequence>
<proteinExistence type="predicted"/>
<dbReference type="InterPro" id="IPR025326">
    <property type="entry name" value="DUF4232"/>
</dbReference>
<organism evidence="2 3">
    <name type="scientific">Banduia mediterranea</name>
    <dbReference type="NCBI Taxonomy" id="3075609"/>
    <lineage>
        <taxon>Bacteria</taxon>
        <taxon>Pseudomonadati</taxon>
        <taxon>Pseudomonadota</taxon>
        <taxon>Gammaproteobacteria</taxon>
        <taxon>Nevskiales</taxon>
        <taxon>Algiphilaceae</taxon>
        <taxon>Banduia</taxon>
    </lineage>
</organism>
<dbReference type="EMBL" id="JAVRIC010000011">
    <property type="protein sequence ID" value="MDT0497527.1"/>
    <property type="molecule type" value="Genomic_DNA"/>
</dbReference>
<evidence type="ECO:0000313" key="2">
    <source>
        <dbReference type="EMBL" id="MDT0497527.1"/>
    </source>
</evidence>
<keyword evidence="3" id="KW-1185">Reference proteome</keyword>
<dbReference type="Proteomes" id="UP001254608">
    <property type="component" value="Unassembled WGS sequence"/>
</dbReference>
<feature type="domain" description="DUF4232" evidence="1">
    <location>
        <begin position="41"/>
        <end position="153"/>
    </location>
</feature>